<feature type="compositionally biased region" description="Polar residues" evidence="1">
    <location>
        <begin position="1"/>
        <end position="27"/>
    </location>
</feature>
<dbReference type="EMBL" id="QEAM01000965">
    <property type="protein sequence ID" value="TPX32490.1"/>
    <property type="molecule type" value="Genomic_DNA"/>
</dbReference>
<dbReference type="SUPFAM" id="SSF69047">
    <property type="entry name" value="Hypothetical protein YjbJ"/>
    <property type="match status" value="1"/>
</dbReference>
<evidence type="ECO:0000313" key="2">
    <source>
        <dbReference type="EMBL" id="TPX32490.1"/>
    </source>
</evidence>
<sequence>MSSNTGNPFSGTSETTGNIGTEHPATSTSAGGFGGNTMGTTTQAGDTSSTPSSMHGMKEKLAGTVEKGVGKMTGQTDRVVEGEARKEMGTIERDLAKQAK</sequence>
<dbReference type="AlphaFoldDB" id="A0A507C3Z6"/>
<feature type="compositionally biased region" description="Polar residues" evidence="1">
    <location>
        <begin position="43"/>
        <end position="53"/>
    </location>
</feature>
<feature type="region of interest" description="Disordered" evidence="1">
    <location>
        <begin position="1"/>
        <end position="58"/>
    </location>
</feature>
<evidence type="ECO:0008006" key="6">
    <source>
        <dbReference type="Google" id="ProtNLM"/>
    </source>
</evidence>
<protein>
    <recommendedName>
        <fullName evidence="6">CsbD-like domain-containing protein</fullName>
    </recommendedName>
</protein>
<evidence type="ECO:0000313" key="4">
    <source>
        <dbReference type="Proteomes" id="UP000317494"/>
    </source>
</evidence>
<dbReference type="VEuPathDB" id="FungiDB:SeMB42_g07419"/>
<reference evidence="4 5" key="1">
    <citation type="journal article" date="2019" name="Sci. Rep.">
        <title>Comparative genomics of chytrid fungi reveal insights into the obligate biotrophic and pathogenic lifestyle of Synchytrium endobioticum.</title>
        <authorList>
            <person name="van de Vossenberg B.T.L.H."/>
            <person name="Warris S."/>
            <person name="Nguyen H.D.T."/>
            <person name="van Gent-Pelzer M.P.E."/>
            <person name="Joly D.L."/>
            <person name="van de Geest H.C."/>
            <person name="Bonants P.J.M."/>
            <person name="Smith D.S."/>
            <person name="Levesque C.A."/>
            <person name="van der Lee T.A.J."/>
        </authorList>
    </citation>
    <scope>NUCLEOTIDE SEQUENCE [LARGE SCALE GENOMIC DNA]</scope>
    <source>
        <strain evidence="2 5">LEV6574</strain>
        <strain evidence="3 4">MB42</strain>
    </source>
</reference>
<name>A0A507C3Z6_9FUNG</name>
<dbReference type="Proteomes" id="UP000320475">
    <property type="component" value="Unassembled WGS sequence"/>
</dbReference>
<evidence type="ECO:0000256" key="1">
    <source>
        <dbReference type="SAM" id="MobiDB-lite"/>
    </source>
</evidence>
<dbReference type="EMBL" id="QEAN01000522">
    <property type="protein sequence ID" value="TPX33809.1"/>
    <property type="molecule type" value="Genomic_DNA"/>
</dbReference>
<gene>
    <name evidence="2" type="ORF">SeLEV6574_g08457</name>
    <name evidence="3" type="ORF">SeMB42_g07419</name>
</gene>
<organism evidence="3 4">
    <name type="scientific">Synchytrium endobioticum</name>
    <dbReference type="NCBI Taxonomy" id="286115"/>
    <lineage>
        <taxon>Eukaryota</taxon>
        <taxon>Fungi</taxon>
        <taxon>Fungi incertae sedis</taxon>
        <taxon>Chytridiomycota</taxon>
        <taxon>Chytridiomycota incertae sedis</taxon>
        <taxon>Chytridiomycetes</taxon>
        <taxon>Synchytriales</taxon>
        <taxon>Synchytriaceae</taxon>
        <taxon>Synchytrium</taxon>
    </lineage>
</organism>
<dbReference type="InterPro" id="IPR036629">
    <property type="entry name" value="YjbJ_sf"/>
</dbReference>
<comment type="caution">
    <text evidence="3">The sequence shown here is derived from an EMBL/GenBank/DDBJ whole genome shotgun (WGS) entry which is preliminary data.</text>
</comment>
<keyword evidence="4" id="KW-1185">Reference proteome</keyword>
<dbReference type="Proteomes" id="UP000317494">
    <property type="component" value="Unassembled WGS sequence"/>
</dbReference>
<evidence type="ECO:0000313" key="5">
    <source>
        <dbReference type="Proteomes" id="UP000320475"/>
    </source>
</evidence>
<evidence type="ECO:0000313" key="3">
    <source>
        <dbReference type="EMBL" id="TPX33809.1"/>
    </source>
</evidence>
<proteinExistence type="predicted"/>
<accession>A0A507C3Z6</accession>